<proteinExistence type="predicted"/>
<feature type="compositionally biased region" description="Basic residues" evidence="1">
    <location>
        <begin position="23"/>
        <end position="32"/>
    </location>
</feature>
<accession>C1N9I9</accession>
<feature type="compositionally biased region" description="Basic and acidic residues" evidence="1">
    <location>
        <begin position="507"/>
        <end position="516"/>
    </location>
</feature>
<protein>
    <submittedName>
        <fullName evidence="2">Predicted protein</fullName>
    </submittedName>
</protein>
<dbReference type="PANTHER" id="PTHR13343:SF29">
    <property type="entry name" value="PYRIDOXAMINE 5'-PHOSPHATE OXIDASE FAMILY PROTEIN"/>
    <property type="match status" value="1"/>
</dbReference>
<dbReference type="RefSeq" id="XP_003064460.1">
    <property type="nucleotide sequence ID" value="XM_003064414.1"/>
</dbReference>
<feature type="compositionally biased region" description="Basic and acidic residues" evidence="1">
    <location>
        <begin position="217"/>
        <end position="237"/>
    </location>
</feature>
<dbReference type="eggNOG" id="ENOG502QQRH">
    <property type="taxonomic scope" value="Eukaryota"/>
</dbReference>
<dbReference type="OrthoDB" id="2138282at2759"/>
<evidence type="ECO:0000256" key="1">
    <source>
        <dbReference type="SAM" id="MobiDB-lite"/>
    </source>
</evidence>
<dbReference type="GeneID" id="9689901"/>
<name>C1N9I9_MICPC</name>
<evidence type="ECO:0000313" key="2">
    <source>
        <dbReference type="EMBL" id="EEH51365.1"/>
    </source>
</evidence>
<dbReference type="SUPFAM" id="SSF50475">
    <property type="entry name" value="FMN-binding split barrel"/>
    <property type="match status" value="1"/>
</dbReference>
<feature type="region of interest" description="Disordered" evidence="1">
    <location>
        <begin position="496"/>
        <end position="516"/>
    </location>
</feature>
<dbReference type="Gene3D" id="2.30.110.10">
    <property type="entry name" value="Electron Transport, Fmn-binding Protein, Chain A"/>
    <property type="match status" value="1"/>
</dbReference>
<feature type="compositionally biased region" description="Low complexity" evidence="1">
    <location>
        <begin position="83"/>
        <end position="119"/>
    </location>
</feature>
<keyword evidence="3" id="KW-1185">Reference proteome</keyword>
<dbReference type="EMBL" id="GG663751">
    <property type="protein sequence ID" value="EEH51365.1"/>
    <property type="molecule type" value="Genomic_DNA"/>
</dbReference>
<evidence type="ECO:0000313" key="3">
    <source>
        <dbReference type="Proteomes" id="UP000001876"/>
    </source>
</evidence>
<dbReference type="AlphaFoldDB" id="C1N9I9"/>
<organism evidence="3">
    <name type="scientific">Micromonas pusilla (strain CCMP1545)</name>
    <name type="common">Picoplanktonic green alga</name>
    <dbReference type="NCBI Taxonomy" id="564608"/>
    <lineage>
        <taxon>Eukaryota</taxon>
        <taxon>Viridiplantae</taxon>
        <taxon>Chlorophyta</taxon>
        <taxon>Mamiellophyceae</taxon>
        <taxon>Mamiellales</taxon>
        <taxon>Mamiellaceae</taxon>
        <taxon>Micromonas</taxon>
    </lineage>
</organism>
<feature type="compositionally biased region" description="Low complexity" evidence="1">
    <location>
        <begin position="33"/>
        <end position="42"/>
    </location>
</feature>
<dbReference type="Proteomes" id="UP000001876">
    <property type="component" value="Unassembled WGS sequence"/>
</dbReference>
<dbReference type="GO" id="GO:0005737">
    <property type="term" value="C:cytoplasm"/>
    <property type="evidence" value="ECO:0007669"/>
    <property type="project" value="UniProtKB-ARBA"/>
</dbReference>
<dbReference type="InterPro" id="IPR012349">
    <property type="entry name" value="Split_barrel_FMN-bd"/>
</dbReference>
<sequence length="516" mass="54526">MASSATFGARCATPARLAAGSARHPRRAHRASRASTTRAQAGVEPHNHRGDTARSPARDPRVDIIGKPSERSPLAPSPPSSPARPRGASAPSPSPPATAAAMKKPGASSSSSSARGASADLGPNTPRRYQRTSWYGAVPLGAGVRSNVTARRRRLAAAAEAGGIDGGSLGSSNPAVVKAATAGHAPLPAMKKPFKEPASGDGGDSLDLPRQTSVDAVAKKKDDDDAKTKAASDDDKSAGAAHLTRLLRTPLSGGVLNSMKDADLPTVAVAARNLMELADYADLSTIMSNMNHRRNLAYNTRASLTVKMNGWGGLANARVTIFGDVTRLPAEHQAAANEIFKAKYEARKEEVDLQDRWGDYTFYRMNDVIDVYFVGGFGTLNWVNLAEYKSAKPDKIVTPSAGSSVLDVLAELNTKYGARLAQSGAVQAGAAFNEPLDGRAIPRVDDLWIISIDKRGVDVRVRVDGVSQVRRLSWNGCVETYADACGAVEAIIDGRSWDGGENPSEECDVREKKPRS</sequence>
<reference evidence="2 3" key="1">
    <citation type="journal article" date="2009" name="Science">
        <title>Green evolution and dynamic adaptations revealed by genomes of the marine picoeukaryotes Micromonas.</title>
        <authorList>
            <person name="Worden A.Z."/>
            <person name="Lee J.H."/>
            <person name="Mock T."/>
            <person name="Rouze P."/>
            <person name="Simmons M.P."/>
            <person name="Aerts A.L."/>
            <person name="Allen A.E."/>
            <person name="Cuvelier M.L."/>
            <person name="Derelle E."/>
            <person name="Everett M.V."/>
            <person name="Foulon E."/>
            <person name="Grimwood J."/>
            <person name="Gundlach H."/>
            <person name="Henrissat B."/>
            <person name="Napoli C."/>
            <person name="McDonald S.M."/>
            <person name="Parker M.S."/>
            <person name="Rombauts S."/>
            <person name="Salamov A."/>
            <person name="Von Dassow P."/>
            <person name="Badger J.H."/>
            <person name="Coutinho P.M."/>
            <person name="Demir E."/>
            <person name="Dubchak I."/>
            <person name="Gentemann C."/>
            <person name="Eikrem W."/>
            <person name="Gready J.E."/>
            <person name="John U."/>
            <person name="Lanier W."/>
            <person name="Lindquist E.A."/>
            <person name="Lucas S."/>
            <person name="Mayer K.F."/>
            <person name="Moreau H."/>
            <person name="Not F."/>
            <person name="Otillar R."/>
            <person name="Panaud O."/>
            <person name="Pangilinan J."/>
            <person name="Paulsen I."/>
            <person name="Piegu B."/>
            <person name="Poliakov A."/>
            <person name="Robbens S."/>
            <person name="Schmutz J."/>
            <person name="Toulza E."/>
            <person name="Wyss T."/>
            <person name="Zelensky A."/>
            <person name="Zhou K."/>
            <person name="Armbrust E.V."/>
            <person name="Bhattacharya D."/>
            <person name="Goodenough U.W."/>
            <person name="Van de Peer Y."/>
            <person name="Grigoriev I.V."/>
        </authorList>
    </citation>
    <scope>NUCLEOTIDE SEQUENCE [LARGE SCALE GENOMIC DNA]</scope>
    <source>
        <strain evidence="2 3">CCMP1545</strain>
    </source>
</reference>
<dbReference type="STRING" id="564608.C1N9I9"/>
<feature type="region of interest" description="Disordered" evidence="1">
    <location>
        <begin position="1"/>
        <end position="130"/>
    </location>
</feature>
<dbReference type="PANTHER" id="PTHR13343">
    <property type="entry name" value="CREG1 PROTEIN"/>
    <property type="match status" value="1"/>
</dbReference>
<feature type="compositionally biased region" description="Basic and acidic residues" evidence="1">
    <location>
        <begin position="45"/>
        <end position="70"/>
    </location>
</feature>
<gene>
    <name evidence="2" type="ORF">MICPUCDRAFT_49269</name>
</gene>
<feature type="region of interest" description="Disordered" evidence="1">
    <location>
        <begin position="187"/>
        <end position="239"/>
    </location>
</feature>
<dbReference type="KEGG" id="mpp:MICPUCDRAFT_49269"/>